<dbReference type="Proteomes" id="UP000254069">
    <property type="component" value="Unassembled WGS sequence"/>
</dbReference>
<name>A0A379Z3S6_9GAMM</name>
<dbReference type="AlphaFoldDB" id="A0A379Z3S6"/>
<protein>
    <submittedName>
        <fullName evidence="1">Uncharacterized protein</fullName>
    </submittedName>
</protein>
<gene>
    <name evidence="1" type="ORF">NCTC10738_00835</name>
</gene>
<sequence length="43" mass="5027">MTITTYLPLKKFHIVPLTELDPNSIKEAAKNTLHDREEIDPHR</sequence>
<proteinExistence type="predicted"/>
<dbReference type="EMBL" id="UGYO01000001">
    <property type="protein sequence ID" value="SUI54100.1"/>
    <property type="molecule type" value="Genomic_DNA"/>
</dbReference>
<organism evidence="1 2">
    <name type="scientific">Shewanella algae</name>
    <dbReference type="NCBI Taxonomy" id="38313"/>
    <lineage>
        <taxon>Bacteria</taxon>
        <taxon>Pseudomonadati</taxon>
        <taxon>Pseudomonadota</taxon>
        <taxon>Gammaproteobacteria</taxon>
        <taxon>Alteromonadales</taxon>
        <taxon>Shewanellaceae</taxon>
        <taxon>Shewanella</taxon>
    </lineage>
</organism>
<evidence type="ECO:0000313" key="1">
    <source>
        <dbReference type="EMBL" id="SUI54100.1"/>
    </source>
</evidence>
<keyword evidence="2" id="KW-1185">Reference proteome</keyword>
<accession>A0A379Z3S6</accession>
<reference evidence="1 2" key="1">
    <citation type="submission" date="2018-06" db="EMBL/GenBank/DDBJ databases">
        <authorList>
            <consortium name="Pathogen Informatics"/>
            <person name="Doyle S."/>
        </authorList>
    </citation>
    <scope>NUCLEOTIDE SEQUENCE [LARGE SCALE GENOMIC DNA]</scope>
    <source>
        <strain evidence="1 2">NCTC10738</strain>
    </source>
</reference>
<evidence type="ECO:0000313" key="2">
    <source>
        <dbReference type="Proteomes" id="UP000254069"/>
    </source>
</evidence>